<gene>
    <name evidence="2" type="ORF">CK510_16405</name>
</gene>
<evidence type="ECO:0000313" key="2">
    <source>
        <dbReference type="EMBL" id="PAX52988.1"/>
    </source>
</evidence>
<protein>
    <submittedName>
        <fullName evidence="2">Uncharacterized protein</fullName>
    </submittedName>
</protein>
<reference evidence="2 3" key="1">
    <citation type="submission" date="2017-08" db="EMBL/GenBank/DDBJ databases">
        <title>Draft genome sequence of filamentous cyanobacterium Calothrix elsteri CCALA 953.</title>
        <authorList>
            <person name="Gagunashvili A.N."/>
            <person name="Elster J."/>
            <person name="Andresson O.S."/>
        </authorList>
    </citation>
    <scope>NUCLEOTIDE SEQUENCE [LARGE SCALE GENOMIC DNA]</scope>
    <source>
        <strain evidence="2 3">CCALA 953</strain>
    </source>
</reference>
<keyword evidence="3" id="KW-1185">Reference proteome</keyword>
<dbReference type="OrthoDB" id="470174at2"/>
<feature type="region of interest" description="Disordered" evidence="1">
    <location>
        <begin position="31"/>
        <end position="50"/>
    </location>
</feature>
<accession>A0A2A2TH81</accession>
<proteinExistence type="predicted"/>
<comment type="caution">
    <text evidence="2">The sequence shown here is derived from an EMBL/GenBank/DDBJ whole genome shotgun (WGS) entry which is preliminary data.</text>
</comment>
<dbReference type="EMBL" id="NTFS01000182">
    <property type="protein sequence ID" value="PAX52988.1"/>
    <property type="molecule type" value="Genomic_DNA"/>
</dbReference>
<name>A0A2A2TH81_9CYAN</name>
<evidence type="ECO:0000313" key="3">
    <source>
        <dbReference type="Proteomes" id="UP000218238"/>
    </source>
</evidence>
<dbReference type="Proteomes" id="UP000218238">
    <property type="component" value="Unassembled WGS sequence"/>
</dbReference>
<dbReference type="RefSeq" id="WP_095722725.1">
    <property type="nucleotide sequence ID" value="NZ_NTFS01000182.1"/>
</dbReference>
<sequence length="273" mass="30291">MRVYHLLIGIILLALSPFIFKSVFKKAPTNNELKPQQPVPSPTVSSTPSSGLIPQVTNVAAFKPVEGNIWKNFLGTTSAPTGWSVAPCEGDAPLLCVSSEGKNLGSVEMAVYPLQQQPKLQRILETNGINAGVKIDYENPYLQEKVFQEQIVSALNTWITEDYVAMLQSSRLRMIAKERRQKYADKITFSSYPPQTVTVGKLQGMRYGFTGLKRKGGIQEQHLKYVAFDGDALYVINTAFDPGRKTGKFDRYENLAVFEPFLSAIAANLKLPN</sequence>
<organism evidence="2 3">
    <name type="scientific">Brunnivagina elsteri CCALA 953</name>
    <dbReference type="NCBI Taxonomy" id="987040"/>
    <lineage>
        <taxon>Bacteria</taxon>
        <taxon>Bacillati</taxon>
        <taxon>Cyanobacteriota</taxon>
        <taxon>Cyanophyceae</taxon>
        <taxon>Nostocales</taxon>
        <taxon>Calotrichaceae</taxon>
        <taxon>Brunnivagina</taxon>
    </lineage>
</organism>
<evidence type="ECO:0000256" key="1">
    <source>
        <dbReference type="SAM" id="MobiDB-lite"/>
    </source>
</evidence>
<dbReference type="AlphaFoldDB" id="A0A2A2TH81"/>